<dbReference type="Gene3D" id="3.20.20.80">
    <property type="entry name" value="Glycosidases"/>
    <property type="match status" value="1"/>
</dbReference>
<dbReference type="OrthoDB" id="9800174at2"/>
<dbReference type="CDD" id="cd02855">
    <property type="entry name" value="E_set_GBE_prok_N"/>
    <property type="match status" value="1"/>
</dbReference>
<dbReference type="SMART" id="SM00642">
    <property type="entry name" value="Aamy"/>
    <property type="match status" value="1"/>
</dbReference>
<dbReference type="PANTHER" id="PTHR43651">
    <property type="entry name" value="1,4-ALPHA-GLUCAN-BRANCHING ENZYME"/>
    <property type="match status" value="1"/>
</dbReference>
<keyword evidence="5 10" id="KW-0321">Glycogen metabolism</keyword>
<dbReference type="InterPro" id="IPR006407">
    <property type="entry name" value="GlgB"/>
</dbReference>
<dbReference type="SUPFAM" id="SSF51445">
    <property type="entry name" value="(Trans)glycosidases"/>
    <property type="match status" value="1"/>
</dbReference>
<dbReference type="CDD" id="cd11322">
    <property type="entry name" value="AmyAc_Glg_BE"/>
    <property type="match status" value="1"/>
</dbReference>
<dbReference type="PANTHER" id="PTHR43651:SF3">
    <property type="entry name" value="1,4-ALPHA-GLUCAN-BRANCHING ENZYME"/>
    <property type="match status" value="1"/>
</dbReference>
<feature type="domain" description="Glycosyl hydrolase family 13 catalytic" evidence="12">
    <location>
        <begin position="247"/>
        <end position="596"/>
    </location>
</feature>
<comment type="subunit">
    <text evidence="10">Monomer.</text>
</comment>
<comment type="similarity">
    <text evidence="4 10">Belongs to the glycosyl hydrolase 13 family. GlgB subfamily.</text>
</comment>
<evidence type="ECO:0000259" key="12">
    <source>
        <dbReference type="SMART" id="SM00642"/>
    </source>
</evidence>
<dbReference type="InterPro" id="IPR054169">
    <property type="entry name" value="GlgB_N"/>
</dbReference>
<dbReference type="InterPro" id="IPR004193">
    <property type="entry name" value="Glyco_hydro_13_N"/>
</dbReference>
<comment type="catalytic activity">
    <reaction evidence="1 10">
        <text>Transfers a segment of a (1-&gt;4)-alpha-D-glucan chain to a primary hydroxy group in a similar glucan chain.</text>
        <dbReference type="EC" id="2.4.1.18"/>
    </reaction>
</comment>
<dbReference type="NCBIfam" id="NF008967">
    <property type="entry name" value="PRK12313.1"/>
    <property type="match status" value="1"/>
</dbReference>
<dbReference type="Gene3D" id="2.60.40.10">
    <property type="entry name" value="Immunoglobulins"/>
    <property type="match status" value="2"/>
</dbReference>
<evidence type="ECO:0000256" key="4">
    <source>
        <dbReference type="ARBA" id="ARBA00009000"/>
    </source>
</evidence>
<evidence type="ECO:0000256" key="2">
    <source>
        <dbReference type="ARBA" id="ARBA00002953"/>
    </source>
</evidence>
<feature type="active site" description="Proton donor" evidence="10 11">
    <location>
        <position position="456"/>
    </location>
</feature>
<dbReference type="FunFam" id="3.20.20.80:FF:000003">
    <property type="entry name" value="1,4-alpha-glucan branching enzyme GlgB"/>
    <property type="match status" value="1"/>
</dbReference>
<dbReference type="InterPro" id="IPR037439">
    <property type="entry name" value="Branching_enzy"/>
</dbReference>
<dbReference type="InterPro" id="IPR013783">
    <property type="entry name" value="Ig-like_fold"/>
</dbReference>
<dbReference type="Pfam" id="PF02806">
    <property type="entry name" value="Alpha-amylase_C"/>
    <property type="match status" value="1"/>
</dbReference>
<dbReference type="RefSeq" id="WP_133881832.1">
    <property type="nucleotide sequence ID" value="NZ_MWIN01000005.1"/>
</dbReference>
<evidence type="ECO:0000313" key="13">
    <source>
        <dbReference type="EMBL" id="TDU28267.1"/>
    </source>
</evidence>
<dbReference type="HAMAP" id="MF_00685">
    <property type="entry name" value="GlgB"/>
    <property type="match status" value="1"/>
</dbReference>
<dbReference type="InterPro" id="IPR017853">
    <property type="entry name" value="GH"/>
</dbReference>
<dbReference type="AlphaFoldDB" id="A0A4S3K890"/>
<evidence type="ECO:0000256" key="7">
    <source>
        <dbReference type="ARBA" id="ARBA00022679"/>
    </source>
</evidence>
<comment type="caution">
    <text evidence="13">The sequence shown here is derived from an EMBL/GenBank/DDBJ whole genome shotgun (WGS) entry which is preliminary data.</text>
</comment>
<dbReference type="SUPFAM" id="SSF51011">
    <property type="entry name" value="Glycosyl hydrolase domain"/>
    <property type="match status" value="1"/>
</dbReference>
<proteinExistence type="inferred from homology"/>
<dbReference type="Pfam" id="PF00128">
    <property type="entry name" value="Alpha-amylase"/>
    <property type="match status" value="1"/>
</dbReference>
<comment type="pathway">
    <text evidence="3 10">Glycan biosynthesis; glycogen biosynthesis.</text>
</comment>
<dbReference type="NCBIfam" id="NF003811">
    <property type="entry name" value="PRK05402.1"/>
    <property type="match status" value="1"/>
</dbReference>
<evidence type="ECO:0000256" key="3">
    <source>
        <dbReference type="ARBA" id="ARBA00004964"/>
    </source>
</evidence>
<evidence type="ECO:0000256" key="1">
    <source>
        <dbReference type="ARBA" id="ARBA00000826"/>
    </source>
</evidence>
<evidence type="ECO:0000313" key="14">
    <source>
        <dbReference type="Proteomes" id="UP000295341"/>
    </source>
</evidence>
<dbReference type="UniPathway" id="UPA00164"/>
<keyword evidence="6 10" id="KW-0328">Glycosyltransferase</keyword>
<keyword evidence="7 10" id="KW-0808">Transferase</keyword>
<dbReference type="EC" id="2.4.1.18" evidence="10"/>
<name>A0A4S3K890_9GAMM</name>
<sequence length="736" mass="80701">MPDLRLPDAAAQALLGAHCGDPFSLLGVHAVDRGFALRVFLPGARGVTAHIDGHGDLPLDKGQVEGLFVGALPARAPYRLRIEWAQGVQETEDPYSFGNLLDARDLAQFSSGLHPQLGRVFGAQAMTVGGVAGVRFAVWAPNARRVSVVGDFNSWDGRRHPMRRRVEAGVWELFVPRVAPGALYQYEVLGPHGLLPLKSDPVAQQVEVPPRNASIVADPAPFAWTDAAWTSQRAARQSLRAPISIYELHPESWSRPPGGPLGWSGLADRLIAYVQSLGFTHIELLPVSAHPFGGSWGYQPLGLYAPHAPLGTPAQLKAFVDRCHAMGIGVIVDWVPAHFPTDAHGLAQFDGTALYEHADPREGYHQDWNTLIFNLGRSEVQAHLIGSALHWLDEFHIDGLRVDAVASMLYRDYSRRAGEWIPNRYGGRENLESVDFLRRFNTAVREHHPGVVTIAEESTAWPGVTRAVADDGLGFDFKWNMGWMHDTLGYVAQDPVHRRYAHDQMTFGLVYAFSEHFVLPLSHDEVVHGKRSLFGRMPGDDWQRFANLRAYFGFMWAHPGKKLLFMGGELAQASEWNHDGELDWAALEGDSMPAARRRGVQKLVRDLNGQLAVHPALHTADSESTGFSWIVGDDRDQSVLVFCRHAHDQAGPPLIVAVNFTPVPRHVYRIGVPGAGRWREVLNTDALDYGGSGMGNLGGVESEAIAHHGQPQSIAVTLPPLAAIWLQADAGGSARG</sequence>
<evidence type="ECO:0000256" key="5">
    <source>
        <dbReference type="ARBA" id="ARBA00022600"/>
    </source>
</evidence>
<dbReference type="EMBL" id="SOBT01000009">
    <property type="protein sequence ID" value="TDU28267.1"/>
    <property type="molecule type" value="Genomic_DNA"/>
</dbReference>
<evidence type="ECO:0000256" key="10">
    <source>
        <dbReference type="HAMAP-Rule" id="MF_00685"/>
    </source>
</evidence>
<dbReference type="FunFam" id="2.60.40.10:FF:000169">
    <property type="entry name" value="1,4-alpha-glucan branching enzyme GlgB"/>
    <property type="match status" value="1"/>
</dbReference>
<dbReference type="GO" id="GO:0005829">
    <property type="term" value="C:cytosol"/>
    <property type="evidence" value="ECO:0007669"/>
    <property type="project" value="TreeGrafter"/>
</dbReference>
<dbReference type="FunFam" id="2.60.40.1180:FF:000002">
    <property type="entry name" value="1,4-alpha-glucan branching enzyme GlgB"/>
    <property type="match status" value="1"/>
</dbReference>
<dbReference type="GO" id="GO:0003844">
    <property type="term" value="F:1,4-alpha-glucan branching enzyme activity"/>
    <property type="evidence" value="ECO:0007669"/>
    <property type="project" value="UniProtKB-UniRule"/>
</dbReference>
<organism evidence="13 14">
    <name type="scientific">Panacagrimonas perspica</name>
    <dbReference type="NCBI Taxonomy" id="381431"/>
    <lineage>
        <taxon>Bacteria</taxon>
        <taxon>Pseudomonadati</taxon>
        <taxon>Pseudomonadota</taxon>
        <taxon>Gammaproteobacteria</taxon>
        <taxon>Nevskiales</taxon>
        <taxon>Nevskiaceae</taxon>
        <taxon>Panacagrimonas</taxon>
    </lineage>
</organism>
<comment type="function">
    <text evidence="2 10">Catalyzes the formation of the alpha-1,6-glucosidic linkages in glycogen by scission of a 1,4-alpha-linked oligosaccharide from growing alpha-1,4-glucan chains and the subsequent attachment of the oligosaccharide to the alpha-1,6 position.</text>
</comment>
<evidence type="ECO:0000256" key="9">
    <source>
        <dbReference type="ARBA" id="ARBA00023277"/>
    </source>
</evidence>
<accession>A0A4S3K890</accession>
<dbReference type="GO" id="GO:0005978">
    <property type="term" value="P:glycogen biosynthetic process"/>
    <property type="evidence" value="ECO:0007669"/>
    <property type="project" value="UniProtKB-UniRule"/>
</dbReference>
<dbReference type="GO" id="GO:0043169">
    <property type="term" value="F:cation binding"/>
    <property type="evidence" value="ECO:0007669"/>
    <property type="project" value="InterPro"/>
</dbReference>
<reference evidence="13 14" key="1">
    <citation type="submission" date="2019-03" db="EMBL/GenBank/DDBJ databases">
        <title>Genomic Encyclopedia of Type Strains, Phase IV (KMG-IV): sequencing the most valuable type-strain genomes for metagenomic binning, comparative biology and taxonomic classification.</title>
        <authorList>
            <person name="Goeker M."/>
        </authorList>
    </citation>
    <scope>NUCLEOTIDE SEQUENCE [LARGE SCALE GENOMIC DNA]</scope>
    <source>
        <strain evidence="13 14">DSM 26377</strain>
    </source>
</reference>
<keyword evidence="14" id="KW-1185">Reference proteome</keyword>
<dbReference type="InterPro" id="IPR006048">
    <property type="entry name" value="A-amylase/branching_C"/>
</dbReference>
<dbReference type="PIRSF" id="PIRSF000463">
    <property type="entry name" value="GlgB"/>
    <property type="match status" value="1"/>
</dbReference>
<evidence type="ECO:0000256" key="11">
    <source>
        <dbReference type="PIRSR" id="PIRSR000463-1"/>
    </source>
</evidence>
<dbReference type="SUPFAM" id="SSF81296">
    <property type="entry name" value="E set domains"/>
    <property type="match status" value="1"/>
</dbReference>
<dbReference type="NCBIfam" id="TIGR01515">
    <property type="entry name" value="branching_enzym"/>
    <property type="match status" value="1"/>
</dbReference>
<evidence type="ECO:0000256" key="6">
    <source>
        <dbReference type="ARBA" id="ARBA00022676"/>
    </source>
</evidence>
<dbReference type="InterPro" id="IPR044143">
    <property type="entry name" value="GlgB_N_E_set_prok"/>
</dbReference>
<protein>
    <recommendedName>
        <fullName evidence="10">1,4-alpha-glucan branching enzyme GlgB</fullName>
        <ecNumber evidence="10">2.4.1.18</ecNumber>
    </recommendedName>
    <alternativeName>
        <fullName evidence="10">1,4-alpha-D-glucan:1,4-alpha-D-glucan 6-glucosyl-transferase</fullName>
    </alternativeName>
    <alternativeName>
        <fullName evidence="10">Alpha-(1-&gt;4)-glucan branching enzyme</fullName>
    </alternativeName>
    <alternativeName>
        <fullName evidence="10">Glycogen branching enzyme</fullName>
        <shortName evidence="10">BE</shortName>
    </alternativeName>
</protein>
<dbReference type="InterPro" id="IPR006047">
    <property type="entry name" value="GH13_cat_dom"/>
</dbReference>
<dbReference type="Proteomes" id="UP000295341">
    <property type="component" value="Unassembled WGS sequence"/>
</dbReference>
<keyword evidence="8 10" id="KW-0320">Glycogen biosynthesis</keyword>
<dbReference type="InterPro" id="IPR014756">
    <property type="entry name" value="Ig_E-set"/>
</dbReference>
<feature type="active site" description="Nucleophile" evidence="10 11">
    <location>
        <position position="403"/>
    </location>
</feature>
<dbReference type="Gene3D" id="2.60.40.1180">
    <property type="entry name" value="Golgi alpha-mannosidase II"/>
    <property type="match status" value="1"/>
</dbReference>
<keyword evidence="9 10" id="KW-0119">Carbohydrate metabolism</keyword>
<gene>
    <name evidence="10" type="primary">glgB</name>
    <name evidence="13" type="ORF">DFR24_2634</name>
</gene>
<dbReference type="InterPro" id="IPR013780">
    <property type="entry name" value="Glyco_hydro_b"/>
</dbReference>
<dbReference type="GO" id="GO:0004553">
    <property type="term" value="F:hydrolase activity, hydrolyzing O-glycosyl compounds"/>
    <property type="evidence" value="ECO:0007669"/>
    <property type="project" value="InterPro"/>
</dbReference>
<dbReference type="Pfam" id="PF22019">
    <property type="entry name" value="GlgB_N"/>
    <property type="match status" value="1"/>
</dbReference>
<dbReference type="Pfam" id="PF02922">
    <property type="entry name" value="CBM_48"/>
    <property type="match status" value="1"/>
</dbReference>
<evidence type="ECO:0000256" key="8">
    <source>
        <dbReference type="ARBA" id="ARBA00023056"/>
    </source>
</evidence>